<dbReference type="Proteomes" id="UP000229839">
    <property type="component" value="Unassembled WGS sequence"/>
</dbReference>
<evidence type="ECO:0000313" key="2">
    <source>
        <dbReference type="Proteomes" id="UP000229839"/>
    </source>
</evidence>
<dbReference type="RefSeq" id="WP_100129229.1">
    <property type="nucleotide sequence ID" value="NZ_CADDYI010000016.1"/>
</dbReference>
<comment type="caution">
    <text evidence="1">The sequence shown here is derived from an EMBL/GenBank/DDBJ whole genome shotgun (WGS) entry which is preliminary data.</text>
</comment>
<proteinExistence type="predicted"/>
<accession>A0A2M6UQT1</accession>
<name>A0A2M6UQT1_9HYPH</name>
<protein>
    <submittedName>
        <fullName evidence="1">Uncharacterized protein</fullName>
    </submittedName>
</protein>
<gene>
    <name evidence="1" type="ORF">CER18_06400</name>
</gene>
<reference evidence="1 2" key="1">
    <citation type="submission" date="2017-06" db="EMBL/GenBank/DDBJ databases">
        <title>Draft genome of Bartonella tribocorum strain L103, isolated from a rodent in Laos.</title>
        <authorList>
            <person name="Hadjadj L."/>
            <person name="Jiyipong T."/>
            <person name="Morand S."/>
            <person name="Diene S.M."/>
            <person name="Rolain J.-M."/>
        </authorList>
    </citation>
    <scope>NUCLEOTIDE SEQUENCE [LARGE SCALE GENOMIC DNA]</scope>
    <source>
        <strain evidence="1 2">L103</strain>
    </source>
</reference>
<sequence length="61" mass="6791">MKIQSSGTLWTSTTKTEMHILLGGGSFDNESENGRFGRATLMVNETNEQTSVRGCSRPRHF</sequence>
<dbReference type="EMBL" id="NJGE01000015">
    <property type="protein sequence ID" value="PIT68531.1"/>
    <property type="molecule type" value="Genomic_DNA"/>
</dbReference>
<organism evidence="1 2">
    <name type="scientific">Bartonella tribocorum</name>
    <dbReference type="NCBI Taxonomy" id="85701"/>
    <lineage>
        <taxon>Bacteria</taxon>
        <taxon>Pseudomonadati</taxon>
        <taxon>Pseudomonadota</taxon>
        <taxon>Alphaproteobacteria</taxon>
        <taxon>Hyphomicrobiales</taxon>
        <taxon>Bartonellaceae</taxon>
        <taxon>Bartonella</taxon>
    </lineage>
</organism>
<evidence type="ECO:0000313" key="1">
    <source>
        <dbReference type="EMBL" id="PIT68531.1"/>
    </source>
</evidence>
<dbReference type="AlphaFoldDB" id="A0A2M6UQT1"/>